<comment type="similarity">
    <text evidence="4">Belongs to the WD repeat PROPPIN family.</text>
</comment>
<evidence type="ECO:0000313" key="6">
    <source>
        <dbReference type="RefSeq" id="XP_030758107.1"/>
    </source>
</evidence>
<dbReference type="InterPro" id="IPR048720">
    <property type="entry name" value="PROPPIN"/>
</dbReference>
<dbReference type="KEGG" id="soy:115883840"/>
<keyword evidence="3" id="KW-0072">Autophagy</keyword>
<dbReference type="GO" id="GO:0005737">
    <property type="term" value="C:cytoplasm"/>
    <property type="evidence" value="ECO:0007669"/>
    <property type="project" value="UniProtKB-ARBA"/>
</dbReference>
<dbReference type="PANTHER" id="PTHR11227">
    <property type="entry name" value="WD-REPEAT PROTEIN INTERACTING WITH PHOSPHOINOSIDES WIPI -RELATED"/>
    <property type="match status" value="1"/>
</dbReference>
<proteinExistence type="inferred from homology"/>
<dbReference type="SUPFAM" id="SSF50978">
    <property type="entry name" value="WD40 repeat-like"/>
    <property type="match status" value="1"/>
</dbReference>
<dbReference type="InterPro" id="IPR015943">
    <property type="entry name" value="WD40/YVTN_repeat-like_dom_sf"/>
</dbReference>
<dbReference type="Gene3D" id="2.130.10.10">
    <property type="entry name" value="YVTN repeat-like/Quinoprotein amine dehydrogenase"/>
    <property type="match status" value="1"/>
</dbReference>
<dbReference type="RefSeq" id="XP_030758107.1">
    <property type="nucleotide sequence ID" value="XM_030902247.1"/>
</dbReference>
<evidence type="ECO:0000256" key="1">
    <source>
        <dbReference type="ARBA" id="ARBA00022574"/>
    </source>
</evidence>
<dbReference type="InterPro" id="IPR036322">
    <property type="entry name" value="WD40_repeat_dom_sf"/>
</dbReference>
<name>A0A6J2Y326_SITOR</name>
<dbReference type="AlphaFoldDB" id="A0A6J2Y326"/>
<dbReference type="GeneID" id="115883840"/>
<gene>
    <name evidence="6" type="primary">LOC115883840</name>
</gene>
<keyword evidence="1" id="KW-0853">WD repeat</keyword>
<dbReference type="Pfam" id="PF21032">
    <property type="entry name" value="PROPPIN"/>
    <property type="match status" value="1"/>
</dbReference>
<keyword evidence="2" id="KW-0677">Repeat</keyword>
<dbReference type="SMART" id="SM00320">
    <property type="entry name" value="WD40"/>
    <property type="match status" value="3"/>
</dbReference>
<keyword evidence="5" id="KW-1185">Reference proteome</keyword>
<evidence type="ECO:0000256" key="4">
    <source>
        <dbReference type="ARBA" id="ARBA00025740"/>
    </source>
</evidence>
<evidence type="ECO:0000313" key="5">
    <source>
        <dbReference type="Proteomes" id="UP000504635"/>
    </source>
</evidence>
<dbReference type="GO" id="GO:0006914">
    <property type="term" value="P:autophagy"/>
    <property type="evidence" value="ECO:0007669"/>
    <property type="project" value="UniProtKB-KW"/>
</dbReference>
<reference evidence="6" key="1">
    <citation type="submission" date="2025-08" db="UniProtKB">
        <authorList>
            <consortium name="RefSeq"/>
        </authorList>
    </citation>
    <scope>IDENTIFICATION</scope>
    <source>
        <tissue evidence="6">Gonads</tissue>
    </source>
</reference>
<dbReference type="OrthoDB" id="1667587at2759"/>
<protein>
    <submittedName>
        <fullName evidence="6">WD repeat domain phosphoinositide-interacting protein 4-like</fullName>
    </submittedName>
</protein>
<dbReference type="InParanoid" id="A0A6J2Y326"/>
<organism evidence="5 6">
    <name type="scientific">Sitophilus oryzae</name>
    <name type="common">Rice weevil</name>
    <name type="synonym">Curculio oryzae</name>
    <dbReference type="NCBI Taxonomy" id="7048"/>
    <lineage>
        <taxon>Eukaryota</taxon>
        <taxon>Metazoa</taxon>
        <taxon>Ecdysozoa</taxon>
        <taxon>Arthropoda</taxon>
        <taxon>Hexapoda</taxon>
        <taxon>Insecta</taxon>
        <taxon>Pterygota</taxon>
        <taxon>Neoptera</taxon>
        <taxon>Endopterygota</taxon>
        <taxon>Coleoptera</taxon>
        <taxon>Polyphaga</taxon>
        <taxon>Cucujiformia</taxon>
        <taxon>Curculionidae</taxon>
        <taxon>Dryophthorinae</taxon>
        <taxon>Sitophilus</taxon>
    </lineage>
</organism>
<accession>A0A6J2Y326</accession>
<evidence type="ECO:0000256" key="2">
    <source>
        <dbReference type="ARBA" id="ARBA00022737"/>
    </source>
</evidence>
<sequence>MATNERKILALRFNQDQGCFTASMESGLRIYNLEPLVEKSHYDIETVGSLSICEMLFRTNIIAIVSGGSRPKIPDNILHIFDDVQKKAIMEIKFASSVNAVRLRRDKLIVALVNKIHIFSIFHPTKELFCVETRQNLRGLCEVSPLTSSQKQVLVFPGHKLGSVQFVDLSSTVQSYSSAPVYIQAHKSELACIAINQQGTRIATASVQGTLIRVWDTFSRTQLIELRRGTDPAAIHCINFSRDSDFLCSSSDKGTVHIFAIKDTNLNKRISSLPPTIRGTLGKYGDSQWSLATFTVSTESACICAFGPNNSIYALCLDGTFHKYAFSSEGICHMEAYDVFLDVDDDDVF</sequence>
<evidence type="ECO:0000256" key="3">
    <source>
        <dbReference type="ARBA" id="ARBA00023006"/>
    </source>
</evidence>
<dbReference type="Proteomes" id="UP000504635">
    <property type="component" value="Unplaced"/>
</dbReference>
<dbReference type="InterPro" id="IPR001680">
    <property type="entry name" value="WD40_rpt"/>
</dbReference>